<feature type="short sequence motif" description="Q motif" evidence="5">
    <location>
        <begin position="1"/>
        <end position="27"/>
    </location>
</feature>
<feature type="non-terminal residue" evidence="7">
    <location>
        <position position="1"/>
    </location>
</feature>
<reference evidence="7 8" key="1">
    <citation type="journal article" date="2014" name="Nature">
        <title>The genome of the recently domesticated crop plant sugar beet (Beta vulgaris).</title>
        <authorList>
            <person name="Dohm J.C."/>
            <person name="Minoche A.E."/>
            <person name="Holtgrawe D."/>
            <person name="Capella-Gutierrez S."/>
            <person name="Zakrzewski F."/>
            <person name="Tafer H."/>
            <person name="Rupp O."/>
            <person name="Sorensen T.R."/>
            <person name="Stracke R."/>
            <person name="Reinhardt R."/>
            <person name="Goesmann A."/>
            <person name="Kraft T."/>
            <person name="Schulz B."/>
            <person name="Stadler P.F."/>
            <person name="Schmidt T."/>
            <person name="Gabaldon T."/>
            <person name="Lehrach H."/>
            <person name="Weisshaar B."/>
            <person name="Himmelbauer H."/>
        </authorList>
    </citation>
    <scope>NUCLEOTIDE SEQUENCE [LARGE SCALE GENOMIC DNA]</scope>
    <source>
        <tissue evidence="7">Taproot</tissue>
    </source>
</reference>
<name>A0A0J8BHR3_BETVV</name>
<dbReference type="AlphaFoldDB" id="A0A0J8BHR3"/>
<evidence type="ECO:0000256" key="4">
    <source>
        <dbReference type="ARBA" id="ARBA00022840"/>
    </source>
</evidence>
<dbReference type="Proteomes" id="UP000035740">
    <property type="component" value="Unassembled WGS sequence"/>
</dbReference>
<protein>
    <recommendedName>
        <fullName evidence="6">DEAD-box RNA helicase Q domain-containing protein</fullName>
    </recommendedName>
</protein>
<evidence type="ECO:0000256" key="3">
    <source>
        <dbReference type="ARBA" id="ARBA00022806"/>
    </source>
</evidence>
<sequence length="89" mass="10135">YDDLGLPCDLLRGIRGYGSERPTDIQRRGIVSLLKGLDTILIAEPDVERSKIFCISTLQFIDMNIKESQVLIVSPTQYNAYDIYKQIKV</sequence>
<keyword evidence="3" id="KW-0347">Helicase</keyword>
<keyword evidence="4" id="KW-0067">ATP-binding</keyword>
<dbReference type="SUPFAM" id="SSF52540">
    <property type="entry name" value="P-loop containing nucleoside triphosphate hydrolases"/>
    <property type="match status" value="1"/>
</dbReference>
<gene>
    <name evidence="7" type="ORF">BVRB_037780</name>
</gene>
<evidence type="ECO:0000256" key="1">
    <source>
        <dbReference type="ARBA" id="ARBA00022741"/>
    </source>
</evidence>
<proteinExistence type="predicted"/>
<dbReference type="PROSITE" id="PS51195">
    <property type="entry name" value="Q_MOTIF"/>
    <property type="match status" value="1"/>
</dbReference>
<dbReference type="OrthoDB" id="1936936at2759"/>
<evidence type="ECO:0000259" key="6">
    <source>
        <dbReference type="PROSITE" id="PS51195"/>
    </source>
</evidence>
<evidence type="ECO:0000256" key="5">
    <source>
        <dbReference type="PROSITE-ProRule" id="PRU00552"/>
    </source>
</evidence>
<dbReference type="GO" id="GO:0003724">
    <property type="term" value="F:RNA helicase activity"/>
    <property type="evidence" value="ECO:0007669"/>
    <property type="project" value="InterPro"/>
</dbReference>
<evidence type="ECO:0000313" key="7">
    <source>
        <dbReference type="EMBL" id="KMS65260.1"/>
    </source>
</evidence>
<accession>A0A0J8BHR3</accession>
<feature type="domain" description="DEAD-box RNA helicase Q" evidence="6">
    <location>
        <begin position="1"/>
        <end position="27"/>
    </location>
</feature>
<dbReference type="OMA" id="ERSKIFC"/>
<dbReference type="InterPro" id="IPR027417">
    <property type="entry name" value="P-loop_NTPase"/>
</dbReference>
<keyword evidence="8" id="KW-1185">Reference proteome</keyword>
<keyword evidence="1" id="KW-0547">Nucleotide-binding</keyword>
<dbReference type="InterPro" id="IPR014014">
    <property type="entry name" value="RNA_helicase_DEAD_Q_motif"/>
</dbReference>
<evidence type="ECO:0000313" key="8">
    <source>
        <dbReference type="Proteomes" id="UP000035740"/>
    </source>
</evidence>
<keyword evidence="2" id="KW-0378">Hydrolase</keyword>
<organism evidence="7 8">
    <name type="scientific">Beta vulgaris subsp. vulgaris</name>
    <name type="common">Beet</name>
    <dbReference type="NCBI Taxonomy" id="3555"/>
    <lineage>
        <taxon>Eukaryota</taxon>
        <taxon>Viridiplantae</taxon>
        <taxon>Streptophyta</taxon>
        <taxon>Embryophyta</taxon>
        <taxon>Tracheophyta</taxon>
        <taxon>Spermatophyta</taxon>
        <taxon>Magnoliopsida</taxon>
        <taxon>eudicotyledons</taxon>
        <taxon>Gunneridae</taxon>
        <taxon>Pentapetalae</taxon>
        <taxon>Caryophyllales</taxon>
        <taxon>Chenopodiaceae</taxon>
        <taxon>Betoideae</taxon>
        <taxon>Beta</taxon>
    </lineage>
</organism>
<evidence type="ECO:0000256" key="2">
    <source>
        <dbReference type="ARBA" id="ARBA00022801"/>
    </source>
</evidence>
<dbReference type="EMBL" id="KQ111744">
    <property type="protein sequence ID" value="KMS65260.1"/>
    <property type="molecule type" value="Genomic_DNA"/>
</dbReference>
<dbReference type="GO" id="GO:0016787">
    <property type="term" value="F:hydrolase activity"/>
    <property type="evidence" value="ECO:0007669"/>
    <property type="project" value="UniProtKB-KW"/>
</dbReference>
<dbReference type="Gramene" id="KMS65260">
    <property type="protein sequence ID" value="KMS65260"/>
    <property type="gene ID" value="BVRB_037780"/>
</dbReference>
<dbReference type="GO" id="GO:0005524">
    <property type="term" value="F:ATP binding"/>
    <property type="evidence" value="ECO:0007669"/>
    <property type="project" value="UniProtKB-KW"/>
</dbReference>
<dbReference type="Gene3D" id="3.40.50.300">
    <property type="entry name" value="P-loop containing nucleotide triphosphate hydrolases"/>
    <property type="match status" value="1"/>
</dbReference>